<dbReference type="STRING" id="8187.ENSLCAP00010058629"/>
<evidence type="ECO:0000313" key="2">
    <source>
        <dbReference type="Ensembl" id="ENSLCAP00010058629.1"/>
    </source>
</evidence>
<dbReference type="PANTHER" id="PTHR46599:SF3">
    <property type="entry name" value="PIGGYBAC TRANSPOSABLE ELEMENT-DERIVED PROTEIN 4"/>
    <property type="match status" value="1"/>
</dbReference>
<protein>
    <recommendedName>
        <fullName evidence="1">PiggyBac transposable element-derived protein domain-containing protein</fullName>
    </recommendedName>
</protein>
<evidence type="ECO:0000259" key="1">
    <source>
        <dbReference type="Pfam" id="PF13843"/>
    </source>
</evidence>
<organism evidence="2 3">
    <name type="scientific">Lates calcarifer</name>
    <name type="common">Barramundi</name>
    <name type="synonym">Holocentrus calcarifer</name>
    <dbReference type="NCBI Taxonomy" id="8187"/>
    <lineage>
        <taxon>Eukaryota</taxon>
        <taxon>Metazoa</taxon>
        <taxon>Chordata</taxon>
        <taxon>Craniata</taxon>
        <taxon>Vertebrata</taxon>
        <taxon>Euteleostomi</taxon>
        <taxon>Actinopterygii</taxon>
        <taxon>Neopterygii</taxon>
        <taxon>Teleostei</taxon>
        <taxon>Neoteleostei</taxon>
        <taxon>Acanthomorphata</taxon>
        <taxon>Carangaria</taxon>
        <taxon>Carangaria incertae sedis</taxon>
        <taxon>Centropomidae</taxon>
        <taxon>Lates</taxon>
    </lineage>
</organism>
<dbReference type="GeneTree" id="ENSGT00940000163467"/>
<dbReference type="Pfam" id="PF13843">
    <property type="entry name" value="DDE_Tnp_1_7"/>
    <property type="match status" value="2"/>
</dbReference>
<feature type="domain" description="PiggyBac transposable element-derived protein" evidence="1">
    <location>
        <begin position="146"/>
        <end position="210"/>
    </location>
</feature>
<dbReference type="Proteomes" id="UP000314980">
    <property type="component" value="Unassembled WGS sequence"/>
</dbReference>
<accession>A0A4W6G6E2</accession>
<dbReference type="Ensembl" id="ENSLCAT00010060230.1">
    <property type="protein sequence ID" value="ENSLCAP00010058629.1"/>
    <property type="gene ID" value="ENSLCAG00010027345.1"/>
</dbReference>
<dbReference type="AlphaFoldDB" id="A0A4W6G6E2"/>
<evidence type="ECO:0000313" key="3">
    <source>
        <dbReference type="Proteomes" id="UP000314980"/>
    </source>
</evidence>
<reference evidence="2" key="3">
    <citation type="submission" date="2025-09" db="UniProtKB">
        <authorList>
            <consortium name="Ensembl"/>
        </authorList>
    </citation>
    <scope>IDENTIFICATION</scope>
</reference>
<name>A0A4W6G6E2_LATCA</name>
<sequence>MMEIIRRGQNREHTRPWPGSRPSFKHFYNDVKEYGTTVNYFKDKKQTILRRSRMRSRSPHRRLEPWRTGNDPDTALQISQFMPWRAPGAQVDTHAAYSPLDLFQLYFSPTTVEELYKFPGLLIYTRPVSPPSMADYWKQKNEEKKGTPGHEKLFRIRPLIDHILSACQAHYHPRKDLAVDERMVATKAKTGMTQFMNDKPTRWGFKLFVLPSYLGTGYHVYLDNFYTSPQLFFNLASMTSGVCGTYRDNRKGCPTGRKNALTRKSERGTVRWIREGSLVFVKWMDTWEVSIGSTIHPAVSREVVKRRVKEKDGHWAVKNISCPALIILIQYYSTYRRTACWYRTLFLHLVDIATTSAYILHRDISASNQVKPMSHRDFQTELVSQLCGVDSTGVPTKRSADHIPIAIAMVIDASLKVTQGCRICQRCHQVDKKRNLTSWKCQSCNVALCLIVDRNFCFEELQLTR</sequence>
<reference evidence="2" key="2">
    <citation type="submission" date="2025-08" db="UniProtKB">
        <authorList>
            <consortium name="Ensembl"/>
        </authorList>
    </citation>
    <scope>IDENTIFICATION</scope>
</reference>
<dbReference type="InParanoid" id="A0A4W6G6E2"/>
<dbReference type="InterPro" id="IPR029526">
    <property type="entry name" value="PGBD"/>
</dbReference>
<feature type="domain" description="PiggyBac transposable element-derived protein" evidence="1">
    <location>
        <begin position="212"/>
        <end position="344"/>
    </location>
</feature>
<dbReference type="PANTHER" id="PTHR46599">
    <property type="entry name" value="PIGGYBAC TRANSPOSABLE ELEMENT-DERIVED PROTEIN 4"/>
    <property type="match status" value="1"/>
</dbReference>
<keyword evidence="3" id="KW-1185">Reference proteome</keyword>
<proteinExistence type="predicted"/>
<reference evidence="3" key="1">
    <citation type="submission" date="2015-09" db="EMBL/GenBank/DDBJ databases">
        <authorList>
            <person name="Sai Rama Sridatta P."/>
        </authorList>
    </citation>
    <scope>NUCLEOTIDE SEQUENCE [LARGE SCALE GENOMIC DNA]</scope>
</reference>